<dbReference type="AlphaFoldDB" id="A0AAP9NT11"/>
<gene>
    <name evidence="1" type="ORF">FX987_04598</name>
</gene>
<dbReference type="EMBL" id="CP054580">
    <property type="protein sequence ID" value="QKS26782.1"/>
    <property type="molecule type" value="Genomic_DNA"/>
</dbReference>
<dbReference type="Proteomes" id="UP000509761">
    <property type="component" value="Chromosome"/>
</dbReference>
<reference evidence="1 2" key="1">
    <citation type="submission" date="2019-12" db="EMBL/GenBank/DDBJ databases">
        <title>Genome sequencing and assembly of endphytes of Porphyra tenera.</title>
        <authorList>
            <person name="Park J.M."/>
            <person name="Shin R."/>
            <person name="Jo S.H."/>
        </authorList>
    </citation>
    <scope>NUCLEOTIDE SEQUENCE [LARGE SCALE GENOMIC DNA]</scope>
    <source>
        <strain evidence="1 2">GPM3</strain>
    </source>
</reference>
<evidence type="ECO:0000313" key="2">
    <source>
        <dbReference type="Proteomes" id="UP000509761"/>
    </source>
</evidence>
<sequence length="63" mass="7371">MDNQIPWKQLEKKVARYYAKGQIESQPYPLPMKLRVHCKQLFYNLSNPTMDNAQYAPTLGANE</sequence>
<dbReference type="RefSeq" id="WP_174788457.1">
    <property type="nucleotide sequence ID" value="NZ_CP054580.1"/>
</dbReference>
<proteinExistence type="predicted"/>
<protein>
    <submittedName>
        <fullName evidence="1">Uncharacterized protein</fullName>
    </submittedName>
</protein>
<evidence type="ECO:0000313" key="1">
    <source>
        <dbReference type="EMBL" id="QKS26782.1"/>
    </source>
</evidence>
<keyword evidence="2" id="KW-1185">Reference proteome</keyword>
<organism evidence="1 2">
    <name type="scientific">Vreelandella titanicae</name>
    <dbReference type="NCBI Taxonomy" id="664683"/>
    <lineage>
        <taxon>Bacteria</taxon>
        <taxon>Pseudomonadati</taxon>
        <taxon>Pseudomonadota</taxon>
        <taxon>Gammaproteobacteria</taxon>
        <taxon>Oceanospirillales</taxon>
        <taxon>Halomonadaceae</taxon>
        <taxon>Vreelandella</taxon>
    </lineage>
</organism>
<accession>A0AAP9NT11</accession>
<name>A0AAP9NT11_9GAMM</name>